<dbReference type="InParanoid" id="F5Y8T4"/>
<evidence type="ECO:0000256" key="6">
    <source>
        <dbReference type="RuleBase" id="RU003983"/>
    </source>
</evidence>
<keyword evidence="5 6" id="KW-0482">Metalloprotease</keyword>
<proteinExistence type="inferred from homology"/>
<dbReference type="KEGG" id="taz:TREAZ_2172"/>
<feature type="domain" description="Peptidase M48" evidence="8">
    <location>
        <begin position="97"/>
        <end position="284"/>
    </location>
</feature>
<dbReference type="STRING" id="545695.TREAZ_2172"/>
<reference evidence="10" key="1">
    <citation type="submission" date="2009-12" db="EMBL/GenBank/DDBJ databases">
        <title>Complete sequence of Treponema azotonutricium strain ZAS-9.</title>
        <authorList>
            <person name="Tetu S.G."/>
            <person name="Matson E."/>
            <person name="Ren Q."/>
            <person name="Seshadri R."/>
            <person name="Elbourne L."/>
            <person name="Hassan K.A."/>
            <person name="Durkin A."/>
            <person name="Radune D."/>
            <person name="Mohamoud Y."/>
            <person name="Shay R."/>
            <person name="Jin S."/>
            <person name="Zhang X."/>
            <person name="Lucey K."/>
            <person name="Ballor N.R."/>
            <person name="Ottesen E."/>
            <person name="Rosenthal R."/>
            <person name="Allen A."/>
            <person name="Leadbetter J.R."/>
            <person name="Paulsen I.T."/>
        </authorList>
    </citation>
    <scope>NUCLEOTIDE SEQUENCE [LARGE SCALE GENOMIC DNA]</scope>
    <source>
        <strain evidence="10">ATCC BAA-888 / DSM 13862 / ZAS-9</strain>
    </source>
</reference>
<dbReference type="OrthoDB" id="9810445at2"/>
<dbReference type="Proteomes" id="UP000009222">
    <property type="component" value="Chromosome"/>
</dbReference>
<keyword evidence="3 6" id="KW-0378">Hydrolase</keyword>
<evidence type="ECO:0000259" key="8">
    <source>
        <dbReference type="Pfam" id="PF01435"/>
    </source>
</evidence>
<reference evidence="9 10" key="2">
    <citation type="journal article" date="2011" name="ISME J.">
        <title>RNA-seq reveals cooperative metabolic interactions between two termite-gut spirochete species in co-culture.</title>
        <authorList>
            <person name="Rosenthal A.Z."/>
            <person name="Matson E.G."/>
            <person name="Eldar A."/>
            <person name="Leadbetter J.R."/>
        </authorList>
    </citation>
    <scope>NUCLEOTIDE SEQUENCE [LARGE SCALE GENOMIC DNA]</scope>
    <source>
        <strain evidence="10">ATCC BAA-888 / DSM 13862 / ZAS-9</strain>
    </source>
</reference>
<keyword evidence="1 6" id="KW-0645">Protease</keyword>
<dbReference type="GO" id="GO:0046872">
    <property type="term" value="F:metal ion binding"/>
    <property type="evidence" value="ECO:0007669"/>
    <property type="project" value="UniProtKB-KW"/>
</dbReference>
<keyword evidence="4 6" id="KW-0862">Zinc</keyword>
<dbReference type="Gene3D" id="3.30.2010.10">
    <property type="entry name" value="Metalloproteases ('zincins'), catalytic domain"/>
    <property type="match status" value="1"/>
</dbReference>
<evidence type="ECO:0000313" key="9">
    <source>
        <dbReference type="EMBL" id="AEF80667.1"/>
    </source>
</evidence>
<evidence type="ECO:0000256" key="1">
    <source>
        <dbReference type="ARBA" id="ARBA00022670"/>
    </source>
</evidence>
<dbReference type="InterPro" id="IPR051156">
    <property type="entry name" value="Mito/Outer_Membr_Metalloprot"/>
</dbReference>
<dbReference type="RefSeq" id="WP_015709878.1">
    <property type="nucleotide sequence ID" value="NC_015577.1"/>
</dbReference>
<comment type="similarity">
    <text evidence="6">Belongs to the peptidase M48 family.</text>
</comment>
<dbReference type="HOGENOM" id="CLU_029002_5_2_12"/>
<comment type="cofactor">
    <cofactor evidence="6">
        <name>Zn(2+)</name>
        <dbReference type="ChEBI" id="CHEBI:29105"/>
    </cofactor>
    <text evidence="6">Binds 1 zinc ion per subunit.</text>
</comment>
<evidence type="ECO:0000313" key="10">
    <source>
        <dbReference type="Proteomes" id="UP000009222"/>
    </source>
</evidence>
<evidence type="ECO:0000256" key="4">
    <source>
        <dbReference type="ARBA" id="ARBA00022833"/>
    </source>
</evidence>
<evidence type="ECO:0000256" key="2">
    <source>
        <dbReference type="ARBA" id="ARBA00022723"/>
    </source>
</evidence>
<gene>
    <name evidence="9" type="ordered locus">TREAZ_2172</name>
</gene>
<dbReference type="PROSITE" id="PS51257">
    <property type="entry name" value="PROKAR_LIPOPROTEIN"/>
    <property type="match status" value="1"/>
</dbReference>
<protein>
    <submittedName>
        <fullName evidence="9">Peptidase, M48 family</fullName>
    </submittedName>
</protein>
<evidence type="ECO:0000256" key="7">
    <source>
        <dbReference type="SAM" id="MobiDB-lite"/>
    </source>
</evidence>
<evidence type="ECO:0000256" key="3">
    <source>
        <dbReference type="ARBA" id="ARBA00022801"/>
    </source>
</evidence>
<keyword evidence="2" id="KW-0479">Metal-binding</keyword>
<dbReference type="Pfam" id="PF01435">
    <property type="entry name" value="Peptidase_M48"/>
    <property type="match status" value="1"/>
</dbReference>
<sequence>MKLRTIKLYLPIMISALVAVVFFSCAGIGAAAGIGAQIASSAGLISQNTADAIIVSGQAADKAFENITPEQEYYIGRAVAANILTTYKLYNGSPGLTAYLNRIANTITVNSSRPEIYNGYHLNILDSDEINAFATPGGHIFITRGLIACADSEDALAGVIAHEVGHILLQHSLEAIKKSRNNQAFMTALVATGGAATNTDVKQLTEVFNASIGEVLNTMLNSGFSRDQEFAADSIALSLMAGSGYEPSSLIEMLHSLEKNQASHAGGFNKTHPTPAQRIASAEKSVSQYTVADTRSFRQARYKAVK</sequence>
<feature type="region of interest" description="Disordered" evidence="7">
    <location>
        <begin position="263"/>
        <end position="285"/>
    </location>
</feature>
<evidence type="ECO:0000256" key="5">
    <source>
        <dbReference type="ARBA" id="ARBA00023049"/>
    </source>
</evidence>
<dbReference type="eggNOG" id="COG4783">
    <property type="taxonomic scope" value="Bacteria"/>
</dbReference>
<dbReference type="GO" id="GO:0016020">
    <property type="term" value="C:membrane"/>
    <property type="evidence" value="ECO:0007669"/>
    <property type="project" value="TreeGrafter"/>
</dbReference>
<dbReference type="GO" id="GO:0004222">
    <property type="term" value="F:metalloendopeptidase activity"/>
    <property type="evidence" value="ECO:0007669"/>
    <property type="project" value="InterPro"/>
</dbReference>
<name>F5Y8T4_LEAAZ</name>
<organism evidence="9 10">
    <name type="scientific">Leadbettera azotonutricia (strain ATCC BAA-888 / DSM 13862 / ZAS-9)</name>
    <name type="common">Treponema azotonutricium</name>
    <dbReference type="NCBI Taxonomy" id="545695"/>
    <lineage>
        <taxon>Bacteria</taxon>
        <taxon>Pseudomonadati</taxon>
        <taxon>Spirochaetota</taxon>
        <taxon>Spirochaetia</taxon>
        <taxon>Spirochaetales</taxon>
        <taxon>Breznakiellaceae</taxon>
        <taxon>Leadbettera</taxon>
    </lineage>
</organism>
<keyword evidence="10" id="KW-1185">Reference proteome</keyword>
<dbReference type="AlphaFoldDB" id="F5Y8T4"/>
<accession>F5Y8T4</accession>
<dbReference type="PANTHER" id="PTHR22726:SF1">
    <property type="entry name" value="METALLOENDOPEPTIDASE OMA1, MITOCHONDRIAL"/>
    <property type="match status" value="1"/>
</dbReference>
<dbReference type="InterPro" id="IPR001915">
    <property type="entry name" value="Peptidase_M48"/>
</dbReference>
<dbReference type="GO" id="GO:0051603">
    <property type="term" value="P:proteolysis involved in protein catabolic process"/>
    <property type="evidence" value="ECO:0007669"/>
    <property type="project" value="TreeGrafter"/>
</dbReference>
<dbReference type="EMBL" id="CP001841">
    <property type="protein sequence ID" value="AEF80667.1"/>
    <property type="molecule type" value="Genomic_DNA"/>
</dbReference>
<dbReference type="PANTHER" id="PTHR22726">
    <property type="entry name" value="METALLOENDOPEPTIDASE OMA1"/>
    <property type="match status" value="1"/>
</dbReference>